<evidence type="ECO:0000313" key="2">
    <source>
        <dbReference type="EMBL" id="NKE47000.1"/>
    </source>
</evidence>
<dbReference type="InterPro" id="IPR049625">
    <property type="entry name" value="Glyco_transf_61_cat"/>
</dbReference>
<feature type="domain" description="Glycosyltransferase 61 catalytic" evidence="1">
    <location>
        <begin position="86"/>
        <end position="263"/>
    </location>
</feature>
<comment type="caution">
    <text evidence="2">The sequence shown here is derived from an EMBL/GenBank/DDBJ whole genome shotgun (WGS) entry which is preliminary data.</text>
</comment>
<proteinExistence type="predicted"/>
<evidence type="ECO:0000259" key="1">
    <source>
        <dbReference type="Pfam" id="PF04577"/>
    </source>
</evidence>
<dbReference type="RefSeq" id="WP_168051914.1">
    <property type="nucleotide sequence ID" value="NZ_JAATJR010000006.1"/>
</dbReference>
<sequence length="404" mass="43570">MPRIEVLDDALLIPASGRWQEPPLRPGAQGRTVYDGGVYAGSGEPLDLARHVGGNTANIPAAIAPSVQAEWLPGTWLFGGWLRRHFGHFVNESLGRLWAWPGLDEAPRGLIFLPFDWRLGANQPEVAHGPADAAWLPEILALLGIAPPPEIHVVTAPVRVARLVVPQQLSLLDTPGEPEAPRLHRRFLRGTAAPGVPTGRGYLSRSRLPSDLPSFILEGALDANFARAGYRVIHPEMLSIAQQVEAYRGLSTLVCAEGSAIHLAAIHLPDDVRLGMLWRLGVRHPPMFRQLRVAGLPPPAEFTRIAGVIASASPGQPSPEESLVGVNWRKARAVPDFALLGQDLAAAGFLDARHWQVPPAEEVAAAIAAHLAELRRLAPRQHHAWIPAARMPWRSARGDGAGAA</sequence>
<reference evidence="2 3" key="1">
    <citation type="submission" date="2020-03" db="EMBL/GenBank/DDBJ databases">
        <title>Roseomonas selenitidurans sp. nov. isolated from soil.</title>
        <authorList>
            <person name="Liu H."/>
        </authorList>
    </citation>
    <scope>NUCLEOTIDE SEQUENCE [LARGE SCALE GENOMIC DNA]</scope>
    <source>
        <strain evidence="2 3">JCM 15073</strain>
    </source>
</reference>
<gene>
    <name evidence="2" type="ORF">HB662_19625</name>
</gene>
<organism evidence="2 3">
    <name type="scientific">Falsiroseomonas frigidaquae</name>
    <dbReference type="NCBI Taxonomy" id="487318"/>
    <lineage>
        <taxon>Bacteria</taxon>
        <taxon>Pseudomonadati</taxon>
        <taxon>Pseudomonadota</taxon>
        <taxon>Alphaproteobacteria</taxon>
        <taxon>Acetobacterales</taxon>
        <taxon>Roseomonadaceae</taxon>
        <taxon>Falsiroseomonas</taxon>
    </lineage>
</organism>
<evidence type="ECO:0000313" key="3">
    <source>
        <dbReference type="Proteomes" id="UP000765160"/>
    </source>
</evidence>
<dbReference type="Proteomes" id="UP000765160">
    <property type="component" value="Unassembled WGS sequence"/>
</dbReference>
<protein>
    <submittedName>
        <fullName evidence="2">Glycosyltransferase family 61 protein</fullName>
    </submittedName>
</protein>
<name>A0ABX1F3S6_9PROT</name>
<dbReference type="EMBL" id="JAAVTX010000006">
    <property type="protein sequence ID" value="NKE47000.1"/>
    <property type="molecule type" value="Genomic_DNA"/>
</dbReference>
<dbReference type="Pfam" id="PF04577">
    <property type="entry name" value="Glyco_transf_61"/>
    <property type="match status" value="1"/>
</dbReference>
<keyword evidence="3" id="KW-1185">Reference proteome</keyword>
<accession>A0ABX1F3S6</accession>